<evidence type="ECO:0000256" key="3">
    <source>
        <dbReference type="PIRSR" id="PIRSR601952-2"/>
    </source>
</evidence>
<dbReference type="Proteomes" id="UP000078486">
    <property type="component" value="Unassembled WGS sequence"/>
</dbReference>
<feature type="chain" id="PRO_5008088571" description="Alkaline phosphatase" evidence="5">
    <location>
        <begin position="27"/>
        <end position="494"/>
    </location>
</feature>
<evidence type="ECO:0000256" key="2">
    <source>
        <dbReference type="PIRSR" id="PIRSR601952-1"/>
    </source>
</evidence>
<feature type="binding site" evidence="3">
    <location>
        <position position="332"/>
    </location>
    <ligand>
        <name>Zn(2+)</name>
        <dbReference type="ChEBI" id="CHEBI:29105"/>
        <label>2</label>
    </ligand>
</feature>
<evidence type="ECO:0000256" key="1">
    <source>
        <dbReference type="ARBA" id="ARBA00022553"/>
    </source>
</evidence>
<dbReference type="Gene3D" id="1.10.60.40">
    <property type="match status" value="1"/>
</dbReference>
<feature type="binding site" evidence="3">
    <location>
        <position position="333"/>
    </location>
    <ligand>
        <name>Zn(2+)</name>
        <dbReference type="ChEBI" id="CHEBI:29105"/>
        <label>2</label>
    </ligand>
</feature>
<name>A0A178IBE8_9BACT</name>
<dbReference type="OrthoDB" id="9794455at2"/>
<keyword evidence="3" id="KW-0479">Metal-binding</keyword>
<protein>
    <recommendedName>
        <fullName evidence="8">Alkaline phosphatase</fullName>
    </recommendedName>
</protein>
<dbReference type="EMBL" id="LRRQ01000186">
    <property type="protein sequence ID" value="OAM87078.1"/>
    <property type="molecule type" value="Genomic_DNA"/>
</dbReference>
<comment type="similarity">
    <text evidence="4">Belongs to the alkaline phosphatase family.</text>
</comment>
<gene>
    <name evidence="6" type="ORF">AW736_24655</name>
</gene>
<dbReference type="InterPro" id="IPR006311">
    <property type="entry name" value="TAT_signal"/>
</dbReference>
<keyword evidence="5" id="KW-0732">Signal</keyword>
<dbReference type="SMART" id="SM00098">
    <property type="entry name" value="alkPPc"/>
    <property type="match status" value="1"/>
</dbReference>
<evidence type="ECO:0000256" key="5">
    <source>
        <dbReference type="SAM" id="SignalP"/>
    </source>
</evidence>
<dbReference type="PROSITE" id="PS51318">
    <property type="entry name" value="TAT"/>
    <property type="match status" value="1"/>
</dbReference>
<dbReference type="Gene3D" id="3.40.720.10">
    <property type="entry name" value="Alkaline Phosphatase, subunit A"/>
    <property type="match status" value="1"/>
</dbReference>
<accession>A0A178IBE8</accession>
<dbReference type="PANTHER" id="PTHR11596">
    <property type="entry name" value="ALKALINE PHOSPHATASE"/>
    <property type="match status" value="1"/>
</dbReference>
<feature type="active site" description="Phosphoserine intermediate" evidence="2">
    <location>
        <position position="106"/>
    </location>
</feature>
<dbReference type="SUPFAM" id="SSF53649">
    <property type="entry name" value="Alkaline phosphatase-like"/>
    <property type="match status" value="1"/>
</dbReference>
<dbReference type="RefSeq" id="WP_068772944.1">
    <property type="nucleotide sequence ID" value="NZ_CP109796.1"/>
</dbReference>
<feature type="binding site" evidence="3">
    <location>
        <position position="159"/>
    </location>
    <ligand>
        <name>Mg(2+)</name>
        <dbReference type="ChEBI" id="CHEBI:18420"/>
    </ligand>
</feature>
<keyword evidence="1" id="KW-0597">Phosphoprotein</keyword>
<keyword evidence="3" id="KW-0460">Magnesium</keyword>
<comment type="caution">
    <text evidence="6">The sequence shown here is derived from an EMBL/GenBank/DDBJ whole genome shotgun (WGS) entry which is preliminary data.</text>
</comment>
<organism evidence="6 7">
    <name type="scientific">Termitidicoccus mucosus</name>
    <dbReference type="NCBI Taxonomy" id="1184151"/>
    <lineage>
        <taxon>Bacteria</taxon>
        <taxon>Pseudomonadati</taxon>
        <taxon>Verrucomicrobiota</taxon>
        <taxon>Opitutia</taxon>
        <taxon>Opitutales</taxon>
        <taxon>Opitutaceae</taxon>
        <taxon>Termitidicoccus</taxon>
    </lineage>
</organism>
<feature type="binding site" evidence="3">
    <location>
        <position position="448"/>
    </location>
    <ligand>
        <name>Zn(2+)</name>
        <dbReference type="ChEBI" id="CHEBI:29105"/>
        <label>2</label>
    </ligand>
</feature>
<dbReference type="AlphaFoldDB" id="A0A178IBE8"/>
<dbReference type="STRING" id="1184151.AW736_24655"/>
<feature type="binding site" evidence="3">
    <location>
        <position position="290"/>
    </location>
    <ligand>
        <name>Zn(2+)</name>
        <dbReference type="ChEBI" id="CHEBI:29105"/>
        <label>2</label>
    </ligand>
</feature>
<feature type="binding site" evidence="3">
    <location>
        <position position="294"/>
    </location>
    <ligand>
        <name>Zn(2+)</name>
        <dbReference type="ChEBI" id="CHEBI:29105"/>
        <label>2</label>
    </ligand>
</feature>
<dbReference type="CDD" id="cd16012">
    <property type="entry name" value="ALP"/>
    <property type="match status" value="1"/>
</dbReference>
<evidence type="ECO:0000313" key="7">
    <source>
        <dbReference type="Proteomes" id="UP000078486"/>
    </source>
</evidence>
<comment type="cofactor">
    <cofactor evidence="3">
        <name>Mg(2+)</name>
        <dbReference type="ChEBI" id="CHEBI:18420"/>
    </cofactor>
    <text evidence="3">Binds 1 Mg(2+) ion.</text>
</comment>
<comment type="cofactor">
    <cofactor evidence="3">
        <name>Zn(2+)</name>
        <dbReference type="ChEBI" id="CHEBI:29105"/>
    </cofactor>
    <text evidence="3">Binds 2 Zn(2+) ions.</text>
</comment>
<dbReference type="Pfam" id="PF00245">
    <property type="entry name" value="Alk_phosphatase"/>
    <property type="match status" value="1"/>
</dbReference>
<feature type="binding site" evidence="3">
    <location>
        <position position="157"/>
    </location>
    <ligand>
        <name>Mg(2+)</name>
        <dbReference type="ChEBI" id="CHEBI:18420"/>
    </ligand>
</feature>
<evidence type="ECO:0000313" key="6">
    <source>
        <dbReference type="EMBL" id="OAM87078.1"/>
    </source>
</evidence>
<feature type="binding site" evidence="3">
    <location>
        <position position="285"/>
    </location>
    <ligand>
        <name>Mg(2+)</name>
        <dbReference type="ChEBI" id="CHEBI:18420"/>
    </ligand>
</feature>
<reference evidence="6 7" key="1">
    <citation type="submission" date="2016-01" db="EMBL/GenBank/DDBJ databases">
        <title>High potential of lignocellulose degradation of a new Verrucomicrobia species.</title>
        <authorList>
            <person name="Wang Y."/>
            <person name="Shi Y."/>
            <person name="Qiu Z."/>
            <person name="Liu S."/>
            <person name="Yang H."/>
        </authorList>
    </citation>
    <scope>NUCLEOTIDE SEQUENCE [LARGE SCALE GENOMIC DNA]</scope>
    <source>
        <strain evidence="6 7">TSB47</strain>
    </source>
</reference>
<dbReference type="PRINTS" id="PR00113">
    <property type="entry name" value="ALKPHPHTASE"/>
</dbReference>
<proteinExistence type="inferred from homology"/>
<dbReference type="GO" id="GO:0004035">
    <property type="term" value="F:alkaline phosphatase activity"/>
    <property type="evidence" value="ECO:0007669"/>
    <property type="project" value="TreeGrafter"/>
</dbReference>
<dbReference type="InterPro" id="IPR017850">
    <property type="entry name" value="Alkaline_phosphatase_core_sf"/>
</dbReference>
<dbReference type="GO" id="GO:0046872">
    <property type="term" value="F:metal ion binding"/>
    <property type="evidence" value="ECO:0007669"/>
    <property type="project" value="UniProtKB-KW"/>
</dbReference>
<dbReference type="PANTHER" id="PTHR11596:SF5">
    <property type="entry name" value="ALKALINE PHOSPHATASE"/>
    <property type="match status" value="1"/>
</dbReference>
<feature type="signal peptide" evidence="5">
    <location>
        <begin position="1"/>
        <end position="26"/>
    </location>
</feature>
<feature type="binding site" evidence="3">
    <location>
        <position position="55"/>
    </location>
    <ligand>
        <name>Zn(2+)</name>
        <dbReference type="ChEBI" id="CHEBI:29105"/>
        <label>2</label>
    </ligand>
</feature>
<sequence length="494" mass="52041">MSPLNRRDFLRAGIAGSVLFSTGLHAATSAATSAPAAARSGGRRRARNVIVLVADGMSMGTLAMTERYLRCFEGRGTRWIGLYQEHPGARRAAMDTCSADSLVTDSAAASSAWGSGLKVNNGAINQTPDGRLHTPILRLAAGAGIGTALVTSARITHATPAGFGAMVESRVDEPEIALQYLDARYDVLLGGGARFFEPGKRKDKRDLFAEYSKAGYHVARDRGALLAVPSGGRLLGVFDPDHLPYVLDRRADGALDAAVPSLAEMARAAIARMAGHPGGFLMQIEGAKVDMAAHANDIAALIHEQIDFDAAVGVALDFAAGRDDTLVVITTDHGNANPGLNGSGGSFDSRGGSYGDTQKCFERVAGFRQTNDWVIDGLSDESTPARIRDRIKTATGIEMLDDEISLLQRALKKDPSPREGYRVRNRPLITLGQLVSNYTSTGWTGIAHTTDYVELAAIGPGSEPVRGLMQNTDLFGVMTGALGLAQAGPPAAVA</sequence>
<evidence type="ECO:0000256" key="4">
    <source>
        <dbReference type="RuleBase" id="RU003946"/>
    </source>
</evidence>
<dbReference type="InterPro" id="IPR001952">
    <property type="entry name" value="Alkaline_phosphatase"/>
</dbReference>
<keyword evidence="3" id="KW-0862">Zinc</keyword>
<evidence type="ECO:0008006" key="8">
    <source>
        <dbReference type="Google" id="ProtNLM"/>
    </source>
</evidence>
<feature type="binding site" evidence="3">
    <location>
        <position position="55"/>
    </location>
    <ligand>
        <name>Mg(2+)</name>
        <dbReference type="ChEBI" id="CHEBI:18420"/>
    </ligand>
</feature>
<keyword evidence="7" id="KW-1185">Reference proteome</keyword>